<feature type="transmembrane region" description="Helical" evidence="5">
    <location>
        <begin position="232"/>
        <end position="252"/>
    </location>
</feature>
<dbReference type="Proteomes" id="UP001221142">
    <property type="component" value="Unassembled WGS sequence"/>
</dbReference>
<comment type="caution">
    <text evidence="6">The sequence shown here is derived from an EMBL/GenBank/DDBJ whole genome shotgun (WGS) entry which is preliminary data.</text>
</comment>
<feature type="transmembrane region" description="Helical" evidence="5">
    <location>
        <begin position="258"/>
        <end position="275"/>
    </location>
</feature>
<gene>
    <name evidence="6" type="ORF">FB45DRAFT_898734</name>
</gene>
<dbReference type="EMBL" id="JARKIF010000003">
    <property type="protein sequence ID" value="KAJ7644812.1"/>
    <property type="molecule type" value="Genomic_DNA"/>
</dbReference>
<feature type="transmembrane region" description="Helical" evidence="5">
    <location>
        <begin position="284"/>
        <end position="303"/>
    </location>
</feature>
<evidence type="ECO:0000256" key="1">
    <source>
        <dbReference type="ARBA" id="ARBA00004141"/>
    </source>
</evidence>
<reference evidence="6" key="1">
    <citation type="submission" date="2023-03" db="EMBL/GenBank/DDBJ databases">
        <title>Massive genome expansion in bonnet fungi (Mycena s.s.) driven by repeated elements and novel gene families across ecological guilds.</title>
        <authorList>
            <consortium name="Lawrence Berkeley National Laboratory"/>
            <person name="Harder C.B."/>
            <person name="Miyauchi S."/>
            <person name="Viragh M."/>
            <person name="Kuo A."/>
            <person name="Thoen E."/>
            <person name="Andreopoulos B."/>
            <person name="Lu D."/>
            <person name="Skrede I."/>
            <person name="Drula E."/>
            <person name="Henrissat B."/>
            <person name="Morin E."/>
            <person name="Kohler A."/>
            <person name="Barry K."/>
            <person name="LaButti K."/>
            <person name="Morin E."/>
            <person name="Salamov A."/>
            <person name="Lipzen A."/>
            <person name="Mereny Z."/>
            <person name="Hegedus B."/>
            <person name="Baldrian P."/>
            <person name="Stursova M."/>
            <person name="Weitz H."/>
            <person name="Taylor A."/>
            <person name="Grigoriev I.V."/>
            <person name="Nagy L.G."/>
            <person name="Martin F."/>
            <person name="Kauserud H."/>
        </authorList>
    </citation>
    <scope>NUCLEOTIDE SEQUENCE</scope>
    <source>
        <strain evidence="6">9284</strain>
    </source>
</reference>
<evidence type="ECO:0000256" key="2">
    <source>
        <dbReference type="ARBA" id="ARBA00022692"/>
    </source>
</evidence>
<evidence type="ECO:0000313" key="7">
    <source>
        <dbReference type="Proteomes" id="UP001221142"/>
    </source>
</evidence>
<sequence length="310" mass="34145">MVISTQHSAIHCSMKPGSHIFSSARCWSATIPRCVHVAILFTWTDYKTILLPVTTFACSTAPIHSLSDFLHTLVFIWFHLLLCNISNQARSKDEDAINRPWRPLPSGLITEAQAIWLRYATALFCLLLSVQYGWELVLVTTALIATTWVYDEGGGSKTVIGKNLCNVGGYVAFEVGATRLMGVAHGLDTVSLAAICISGVLIFTTIQAQDFADVEGDAASGRVTFPVYAPELSRAFTLFAVIAWSMFLGWFWHLGPMVSAALGLFGVYVGARYYLCRTVEMDEVSYLIFNVWLMCANILPLHARTGLLGF</sequence>
<comment type="subcellular location">
    <subcellularLocation>
        <location evidence="1">Membrane</location>
        <topology evidence="1">Multi-pass membrane protein</topology>
    </subcellularLocation>
</comment>
<dbReference type="PANTHER" id="PTHR42723:SF1">
    <property type="entry name" value="CHLOROPHYLL SYNTHASE, CHLOROPLASTIC"/>
    <property type="match status" value="1"/>
</dbReference>
<organism evidence="6 7">
    <name type="scientific">Roridomyces roridus</name>
    <dbReference type="NCBI Taxonomy" id="1738132"/>
    <lineage>
        <taxon>Eukaryota</taxon>
        <taxon>Fungi</taxon>
        <taxon>Dikarya</taxon>
        <taxon>Basidiomycota</taxon>
        <taxon>Agaricomycotina</taxon>
        <taxon>Agaricomycetes</taxon>
        <taxon>Agaricomycetidae</taxon>
        <taxon>Agaricales</taxon>
        <taxon>Marasmiineae</taxon>
        <taxon>Mycenaceae</taxon>
        <taxon>Roridomyces</taxon>
    </lineage>
</organism>
<dbReference type="GO" id="GO:0016765">
    <property type="term" value="F:transferase activity, transferring alkyl or aryl (other than methyl) groups"/>
    <property type="evidence" value="ECO:0007669"/>
    <property type="project" value="InterPro"/>
</dbReference>
<keyword evidence="4 5" id="KW-0472">Membrane</keyword>
<proteinExistence type="predicted"/>
<dbReference type="AlphaFoldDB" id="A0AAD7CCB5"/>
<evidence type="ECO:0000256" key="4">
    <source>
        <dbReference type="ARBA" id="ARBA00023136"/>
    </source>
</evidence>
<dbReference type="InterPro" id="IPR000537">
    <property type="entry name" value="UbiA_prenyltransferase"/>
</dbReference>
<dbReference type="InterPro" id="IPR044878">
    <property type="entry name" value="UbiA_sf"/>
</dbReference>
<dbReference type="Gene3D" id="1.10.357.140">
    <property type="entry name" value="UbiA prenyltransferase"/>
    <property type="match status" value="1"/>
</dbReference>
<dbReference type="Pfam" id="PF01040">
    <property type="entry name" value="UbiA"/>
    <property type="match status" value="1"/>
</dbReference>
<keyword evidence="2 5" id="KW-0812">Transmembrane</keyword>
<keyword evidence="7" id="KW-1185">Reference proteome</keyword>
<accession>A0AAD7CCB5</accession>
<evidence type="ECO:0000313" key="6">
    <source>
        <dbReference type="EMBL" id="KAJ7644812.1"/>
    </source>
</evidence>
<evidence type="ECO:0000256" key="3">
    <source>
        <dbReference type="ARBA" id="ARBA00022989"/>
    </source>
</evidence>
<dbReference type="GO" id="GO:0016020">
    <property type="term" value="C:membrane"/>
    <property type="evidence" value="ECO:0007669"/>
    <property type="project" value="UniProtKB-SubCell"/>
</dbReference>
<keyword evidence="3 5" id="KW-1133">Transmembrane helix</keyword>
<dbReference type="InterPro" id="IPR050475">
    <property type="entry name" value="Prenyltransferase_related"/>
</dbReference>
<dbReference type="CDD" id="cd13965">
    <property type="entry name" value="PT_UbiA_3"/>
    <property type="match status" value="1"/>
</dbReference>
<evidence type="ECO:0000256" key="5">
    <source>
        <dbReference type="SAM" id="Phobius"/>
    </source>
</evidence>
<protein>
    <submittedName>
        <fullName evidence="6">UbiA prenyltransferase family-domain-containing protein</fullName>
    </submittedName>
</protein>
<dbReference type="PANTHER" id="PTHR42723">
    <property type="entry name" value="CHLOROPHYLL SYNTHASE"/>
    <property type="match status" value="1"/>
</dbReference>
<name>A0AAD7CCB5_9AGAR</name>